<keyword evidence="2" id="KW-1185">Reference proteome</keyword>
<proteinExistence type="predicted"/>
<comment type="caution">
    <text evidence="1">The sequence shown here is derived from an EMBL/GenBank/DDBJ whole genome shotgun (WGS) entry which is preliminary data.</text>
</comment>
<accession>A0AA35TSC8</accession>
<feature type="non-terminal residue" evidence="1">
    <location>
        <position position="52"/>
    </location>
</feature>
<sequence>MNLDSPQSMLLGQLRTDDSVGVFSAALRENGPDEWAHVIIVPLRGVLPSTVV</sequence>
<dbReference type="Proteomes" id="UP001174909">
    <property type="component" value="Unassembled WGS sequence"/>
</dbReference>
<name>A0AA35TSC8_GEOBA</name>
<gene>
    <name evidence="1" type="ORF">GBAR_LOCUS29301</name>
</gene>
<dbReference type="AlphaFoldDB" id="A0AA35TSC8"/>
<organism evidence="1 2">
    <name type="scientific">Geodia barretti</name>
    <name type="common">Barrett's horny sponge</name>
    <dbReference type="NCBI Taxonomy" id="519541"/>
    <lineage>
        <taxon>Eukaryota</taxon>
        <taxon>Metazoa</taxon>
        <taxon>Porifera</taxon>
        <taxon>Demospongiae</taxon>
        <taxon>Heteroscleromorpha</taxon>
        <taxon>Tetractinellida</taxon>
        <taxon>Astrophorina</taxon>
        <taxon>Geodiidae</taxon>
        <taxon>Geodia</taxon>
    </lineage>
</organism>
<evidence type="ECO:0000313" key="2">
    <source>
        <dbReference type="Proteomes" id="UP001174909"/>
    </source>
</evidence>
<evidence type="ECO:0000313" key="1">
    <source>
        <dbReference type="EMBL" id="CAI8053578.1"/>
    </source>
</evidence>
<protein>
    <submittedName>
        <fullName evidence="1">Uncharacterized protein</fullName>
    </submittedName>
</protein>
<reference evidence="1" key="1">
    <citation type="submission" date="2023-03" db="EMBL/GenBank/DDBJ databases">
        <authorList>
            <person name="Steffen K."/>
            <person name="Cardenas P."/>
        </authorList>
    </citation>
    <scope>NUCLEOTIDE SEQUENCE</scope>
</reference>
<dbReference type="EMBL" id="CASHTH010004106">
    <property type="protein sequence ID" value="CAI8053578.1"/>
    <property type="molecule type" value="Genomic_DNA"/>
</dbReference>